<proteinExistence type="predicted"/>
<comment type="caution">
    <text evidence="4">The sequence shown here is derived from an EMBL/GenBank/DDBJ whole genome shotgun (WGS) entry which is preliminary data.</text>
</comment>
<dbReference type="AlphaFoldDB" id="A0ABD1FZT8"/>
<dbReference type="Gene3D" id="2.130.10.10">
    <property type="entry name" value="YVTN repeat-like/Quinoprotein amine dehydrogenase"/>
    <property type="match status" value="1"/>
</dbReference>
<feature type="repeat" description="WD" evidence="3">
    <location>
        <begin position="191"/>
        <end position="232"/>
    </location>
</feature>
<dbReference type="EMBL" id="JBEAFC010000011">
    <property type="protein sequence ID" value="KAL1536469.1"/>
    <property type="molecule type" value="Genomic_DNA"/>
</dbReference>
<feature type="repeat" description="WD" evidence="3">
    <location>
        <begin position="316"/>
        <end position="348"/>
    </location>
</feature>
<dbReference type="Pfam" id="PF00400">
    <property type="entry name" value="WD40"/>
    <property type="match status" value="4"/>
</dbReference>
<evidence type="ECO:0000256" key="1">
    <source>
        <dbReference type="ARBA" id="ARBA00022574"/>
    </source>
</evidence>
<dbReference type="Proteomes" id="UP001567538">
    <property type="component" value="Unassembled WGS sequence"/>
</dbReference>
<dbReference type="InterPro" id="IPR040324">
    <property type="entry name" value="WDR44/Dgr2"/>
</dbReference>
<keyword evidence="1 3" id="KW-0853">WD repeat</keyword>
<dbReference type="PANTHER" id="PTHR14221">
    <property type="entry name" value="WD REPEAT DOMAIN 44"/>
    <property type="match status" value="1"/>
</dbReference>
<organism evidence="4 5">
    <name type="scientific">Salvia divinorum</name>
    <name type="common">Maria pastora</name>
    <name type="synonym">Diviner's sage</name>
    <dbReference type="NCBI Taxonomy" id="28513"/>
    <lineage>
        <taxon>Eukaryota</taxon>
        <taxon>Viridiplantae</taxon>
        <taxon>Streptophyta</taxon>
        <taxon>Embryophyta</taxon>
        <taxon>Tracheophyta</taxon>
        <taxon>Spermatophyta</taxon>
        <taxon>Magnoliopsida</taxon>
        <taxon>eudicotyledons</taxon>
        <taxon>Gunneridae</taxon>
        <taxon>Pentapetalae</taxon>
        <taxon>asterids</taxon>
        <taxon>lamiids</taxon>
        <taxon>Lamiales</taxon>
        <taxon>Lamiaceae</taxon>
        <taxon>Nepetoideae</taxon>
        <taxon>Mentheae</taxon>
        <taxon>Salviinae</taxon>
        <taxon>Salvia</taxon>
        <taxon>Salvia subgen. Calosphace</taxon>
    </lineage>
</organism>
<dbReference type="SMART" id="SM00320">
    <property type="entry name" value="WD40"/>
    <property type="match status" value="7"/>
</dbReference>
<evidence type="ECO:0000313" key="5">
    <source>
        <dbReference type="Proteomes" id="UP001567538"/>
    </source>
</evidence>
<evidence type="ECO:0000256" key="2">
    <source>
        <dbReference type="ARBA" id="ARBA00022737"/>
    </source>
</evidence>
<gene>
    <name evidence="4" type="ORF">AAHA92_29117</name>
</gene>
<protein>
    <submittedName>
        <fullName evidence="4">POC1 centriolar protein A-like</fullName>
    </submittedName>
</protein>
<keyword evidence="5" id="KW-1185">Reference proteome</keyword>
<feature type="repeat" description="WD" evidence="3">
    <location>
        <begin position="276"/>
        <end position="316"/>
    </location>
</feature>
<dbReference type="InterPro" id="IPR001680">
    <property type="entry name" value="WD40_rpt"/>
</dbReference>
<dbReference type="SUPFAM" id="SSF50978">
    <property type="entry name" value="WD40 repeat-like"/>
    <property type="match status" value="1"/>
</dbReference>
<reference evidence="4 5" key="1">
    <citation type="submission" date="2024-06" db="EMBL/GenBank/DDBJ databases">
        <title>A chromosome level genome sequence of Diviner's sage (Salvia divinorum).</title>
        <authorList>
            <person name="Ford S.A."/>
            <person name="Ro D.-K."/>
            <person name="Ness R.W."/>
            <person name="Phillips M.A."/>
        </authorList>
    </citation>
    <scope>NUCLEOTIDE SEQUENCE [LARGE SCALE GENOMIC DNA]</scope>
    <source>
        <strain evidence="4">SAF-2024a</strain>
        <tissue evidence="4">Leaf</tissue>
    </source>
</reference>
<accession>A0ABD1FZT8</accession>
<keyword evidence="2" id="KW-0677">Repeat</keyword>
<dbReference type="PANTHER" id="PTHR14221:SF31">
    <property type="entry name" value="TRANSDUCIN_WD40 REPEAT-LIKE SUPERFAMILY PROTEIN"/>
    <property type="match status" value="1"/>
</dbReference>
<evidence type="ECO:0000256" key="3">
    <source>
        <dbReference type="PROSITE-ProRule" id="PRU00221"/>
    </source>
</evidence>
<evidence type="ECO:0000313" key="4">
    <source>
        <dbReference type="EMBL" id="KAL1536469.1"/>
    </source>
</evidence>
<sequence>MLSFGAGEEAFFDTSDELVFEVENSDYDVWLREPQSVWERRRNFLSRMGFFECSSERDVVEVERVDEVSAGVNDSMLFERRRSNSEANCSLDYSLLDSLDEMSLDVEEEAMSEKLACDEQCGVDREGLTVSKKKRVMSWFRSFTWKMKEGYLSNVSKKSELVAEGKMARMRVEQSRKRCVECSAVYAGQVVQAHEGLIRVMRFSPDGQYLASGGVDGVVCIWHLTMEDASSKAEECCFGGHDMEGKPILRNGKSALASVIIPDKMFRVEEAPLQRLKGHKADVLDLAWSTSNHLLSSSMDESVRLWRADSDGCLAVFHHNNYVTCVQFNPVDESHFISGCIDGKVRIWGIPSKRVEEWVNVQDLVTAVCYQPNGRGFVAGSLSGNCRFYESSGDELILNAEIIIQGRKKSSDNKITGIQFINNDSQRVVITSEDSRVRILDGLEVVQKYEGLTKSGSQMSASFTSSGRHIVSIGEDSRVYIWNYDDLHIQASKQAKSTRSCESFICKGASVVLNWSDPAMGENYFTCASPTSVLAHDPLEPSPRVWELERFFLANWFSLDISSRGSATWPEEKLPSIEGDCQPCAAACGDHFHYQQQQQKGDSRGSRVLSASWGLVFVTAGWDGTIRTFHNYGLPVRV</sequence>
<dbReference type="PROSITE" id="PS50082">
    <property type="entry name" value="WD_REPEATS_2"/>
    <property type="match status" value="3"/>
</dbReference>
<name>A0ABD1FZT8_SALDI</name>
<dbReference type="PROSITE" id="PS50294">
    <property type="entry name" value="WD_REPEATS_REGION"/>
    <property type="match status" value="3"/>
</dbReference>
<dbReference type="InterPro" id="IPR015943">
    <property type="entry name" value="WD40/YVTN_repeat-like_dom_sf"/>
</dbReference>
<dbReference type="InterPro" id="IPR036322">
    <property type="entry name" value="WD40_repeat_dom_sf"/>
</dbReference>